<dbReference type="PROSITE" id="PS50112">
    <property type="entry name" value="PAS"/>
    <property type="match status" value="1"/>
</dbReference>
<evidence type="ECO:0000259" key="16">
    <source>
        <dbReference type="PROSITE" id="PS50112"/>
    </source>
</evidence>
<dbReference type="SUPFAM" id="SSF103190">
    <property type="entry name" value="Sensory domain-like"/>
    <property type="match status" value="1"/>
</dbReference>
<dbReference type="SUPFAM" id="SSF47384">
    <property type="entry name" value="Homodimeric domain of signal transducing histidine kinase"/>
    <property type="match status" value="1"/>
</dbReference>
<evidence type="ECO:0000313" key="17">
    <source>
        <dbReference type="EMBL" id="MBC3862445.1"/>
    </source>
</evidence>
<dbReference type="Gene3D" id="1.10.287.130">
    <property type="match status" value="1"/>
</dbReference>
<comment type="catalytic activity">
    <reaction evidence="1">
        <text>ATP + protein L-histidine = ADP + protein N-phospho-L-histidine.</text>
        <dbReference type="EC" id="2.7.13.3"/>
    </reaction>
</comment>
<dbReference type="SUPFAM" id="SSF55785">
    <property type="entry name" value="PYP-like sensor domain (PAS domain)"/>
    <property type="match status" value="1"/>
</dbReference>
<comment type="caution">
    <text evidence="17">The sequence shown here is derived from an EMBL/GenBank/DDBJ whole genome shotgun (WGS) entry which is preliminary data.</text>
</comment>
<name>A0A923HHW2_9BURK</name>
<dbReference type="InterPro" id="IPR004358">
    <property type="entry name" value="Sig_transdc_His_kin-like_C"/>
</dbReference>
<evidence type="ECO:0000256" key="14">
    <source>
        <dbReference type="SAM" id="Phobius"/>
    </source>
</evidence>
<dbReference type="InterPro" id="IPR036097">
    <property type="entry name" value="HisK_dim/P_sf"/>
</dbReference>
<evidence type="ECO:0000256" key="7">
    <source>
        <dbReference type="ARBA" id="ARBA00022692"/>
    </source>
</evidence>
<dbReference type="Pfam" id="PF00512">
    <property type="entry name" value="HisKA"/>
    <property type="match status" value="1"/>
</dbReference>
<dbReference type="SMART" id="SM00387">
    <property type="entry name" value="HATPase_c"/>
    <property type="match status" value="1"/>
</dbReference>
<keyword evidence="5" id="KW-0597">Phosphoprotein</keyword>
<keyword evidence="11 14" id="KW-1133">Transmembrane helix</keyword>
<dbReference type="InterPro" id="IPR036890">
    <property type="entry name" value="HATPase_C_sf"/>
</dbReference>
<dbReference type="RefSeq" id="WP_186912371.1">
    <property type="nucleotide sequence ID" value="NZ_JACOFV010000008.1"/>
</dbReference>
<dbReference type="SMART" id="SM00388">
    <property type="entry name" value="HisKA"/>
    <property type="match status" value="1"/>
</dbReference>
<keyword evidence="6" id="KW-0808">Transferase</keyword>
<dbReference type="InterPro" id="IPR003661">
    <property type="entry name" value="HisK_dim/P_dom"/>
</dbReference>
<dbReference type="CDD" id="cd12914">
    <property type="entry name" value="PDC1_DGC_like"/>
    <property type="match status" value="1"/>
</dbReference>
<keyword evidence="9" id="KW-0418">Kinase</keyword>
<keyword evidence="4" id="KW-1003">Cell membrane</keyword>
<gene>
    <name evidence="17" type="ORF">H8K32_10075</name>
</gene>
<dbReference type="InterPro" id="IPR029151">
    <property type="entry name" value="Sensor-like_sf"/>
</dbReference>
<feature type="transmembrane region" description="Helical" evidence="14">
    <location>
        <begin position="298"/>
        <end position="324"/>
    </location>
</feature>
<dbReference type="EC" id="2.7.13.3" evidence="3"/>
<keyword evidence="18" id="KW-1185">Reference proteome</keyword>
<dbReference type="InterPro" id="IPR005467">
    <property type="entry name" value="His_kinase_dom"/>
</dbReference>
<dbReference type="GO" id="GO:0005524">
    <property type="term" value="F:ATP binding"/>
    <property type="evidence" value="ECO:0007669"/>
    <property type="project" value="UniProtKB-KW"/>
</dbReference>
<protein>
    <recommendedName>
        <fullName evidence="3">histidine kinase</fullName>
        <ecNumber evidence="3">2.7.13.3</ecNumber>
    </recommendedName>
</protein>
<evidence type="ECO:0000256" key="11">
    <source>
        <dbReference type="ARBA" id="ARBA00022989"/>
    </source>
</evidence>
<reference evidence="17" key="1">
    <citation type="submission" date="2020-08" db="EMBL/GenBank/DDBJ databases">
        <title>Novel species isolated from subtropical streams in China.</title>
        <authorList>
            <person name="Lu H."/>
        </authorList>
    </citation>
    <scope>NUCLEOTIDE SEQUENCE</scope>
    <source>
        <strain evidence="17">KACC 12607</strain>
    </source>
</reference>
<evidence type="ECO:0000259" key="15">
    <source>
        <dbReference type="PROSITE" id="PS50109"/>
    </source>
</evidence>
<evidence type="ECO:0000313" key="18">
    <source>
        <dbReference type="Proteomes" id="UP000634011"/>
    </source>
</evidence>
<dbReference type="PANTHER" id="PTHR43047">
    <property type="entry name" value="TWO-COMPONENT HISTIDINE PROTEIN KINASE"/>
    <property type="match status" value="1"/>
</dbReference>
<dbReference type="Gene3D" id="3.30.565.10">
    <property type="entry name" value="Histidine kinase-like ATPase, C-terminal domain"/>
    <property type="match status" value="1"/>
</dbReference>
<evidence type="ECO:0000256" key="3">
    <source>
        <dbReference type="ARBA" id="ARBA00012438"/>
    </source>
</evidence>
<evidence type="ECO:0000256" key="2">
    <source>
        <dbReference type="ARBA" id="ARBA00004429"/>
    </source>
</evidence>
<evidence type="ECO:0000256" key="8">
    <source>
        <dbReference type="ARBA" id="ARBA00022741"/>
    </source>
</evidence>
<feature type="domain" description="Histidine kinase" evidence="15">
    <location>
        <begin position="496"/>
        <end position="722"/>
    </location>
</feature>
<dbReference type="Pfam" id="PF13426">
    <property type="entry name" value="PAS_9"/>
    <property type="match status" value="1"/>
</dbReference>
<comment type="subcellular location">
    <subcellularLocation>
        <location evidence="2">Cell inner membrane</location>
        <topology evidence="2">Multi-pass membrane protein</topology>
    </subcellularLocation>
</comment>
<evidence type="ECO:0000256" key="6">
    <source>
        <dbReference type="ARBA" id="ARBA00022679"/>
    </source>
</evidence>
<feature type="domain" description="PAS" evidence="16">
    <location>
        <begin position="368"/>
        <end position="440"/>
    </location>
</feature>
<proteinExistence type="predicted"/>
<dbReference type="EMBL" id="JACOFV010000008">
    <property type="protein sequence ID" value="MBC3862445.1"/>
    <property type="molecule type" value="Genomic_DNA"/>
</dbReference>
<dbReference type="GO" id="GO:0005886">
    <property type="term" value="C:plasma membrane"/>
    <property type="evidence" value="ECO:0007669"/>
    <property type="project" value="UniProtKB-SubCell"/>
</dbReference>
<keyword evidence="13 14" id="KW-0472">Membrane</keyword>
<dbReference type="AlphaFoldDB" id="A0A923HHW2"/>
<dbReference type="NCBIfam" id="TIGR00229">
    <property type="entry name" value="sensory_box"/>
    <property type="match status" value="1"/>
</dbReference>
<accession>A0A923HHW2</accession>
<keyword evidence="12" id="KW-0902">Two-component regulatory system</keyword>
<dbReference type="SMART" id="SM00091">
    <property type="entry name" value="PAS"/>
    <property type="match status" value="1"/>
</dbReference>
<evidence type="ECO:0000256" key="9">
    <source>
        <dbReference type="ARBA" id="ARBA00022777"/>
    </source>
</evidence>
<sequence length="735" mass="81480">MLTMRLAGIHASRIANALAVGLVVAILLAAAAFIWTLRTQEIGKWEKQTETFSIVLAENTSQQMDFAYTALSNIADRIEDRWSISAEYLSSQLGSNDFHQYLKDKVALFPAIEVISVLDVDGNVISTSREFPAPTYNLGDRDYFQVQRNNAMQKIYLSDPVHSKTTGRWIFFLSHRLTGSDGEFIGAVIMGISPDFYSNFYQKLSVDGHAAISLMRDDFIYLAKWPESDTDMGRTNRKGSAYHLLNDLKRRSGVIISEADTHTGNQTMVRRMEAIQALDKYPLIVNFSIDEDLYLSDWWKISVAITIVTAAAIAAVLAAFRILIQLFLQRETDMRVMTELKREADIINRSQTGLLQNLTEQQGALKESSDRLQAIFQNAVDGIVMIDEEGIVEAINPAASLIYGYSADDVVGKDNQLFSPKGQADLLTLATNQREFLKTGRLLLETERRRKNGELFPAELAMSEYHLGGKQKLIVFVRDISDRRKIERMKNEFISTVSHELRTPLTAIRGALGLLMGGAMGALPEKILPLLTMAHKNSTSLTRLINDLLDIQKIEAGKMDFLMERVNLSVLLQAAVQNNQALAQELGVGLYIADEDNAAKLTAVNVDQGRFQQVMANLISNACKYSPQGGVVNLRASRLGQDTVRISVEDQGSGVPDSFRDRIFQKFSQADSSDTRAKGGTGLGLAISKVIIQQMQGDIDFYNLPADQGGGAIFYVDLPLSNQQGSIKLSPDPVL</sequence>
<dbReference type="SUPFAM" id="SSF55874">
    <property type="entry name" value="ATPase domain of HSP90 chaperone/DNA topoisomerase II/histidine kinase"/>
    <property type="match status" value="1"/>
</dbReference>
<dbReference type="CDD" id="cd00130">
    <property type="entry name" value="PAS"/>
    <property type="match status" value="1"/>
</dbReference>
<dbReference type="FunFam" id="1.10.287.130:FF:000001">
    <property type="entry name" value="Two-component sensor histidine kinase"/>
    <property type="match status" value="1"/>
</dbReference>
<keyword evidence="7 14" id="KW-0812">Transmembrane</keyword>
<dbReference type="InterPro" id="IPR035965">
    <property type="entry name" value="PAS-like_dom_sf"/>
</dbReference>
<evidence type="ECO:0000256" key="13">
    <source>
        <dbReference type="ARBA" id="ARBA00023136"/>
    </source>
</evidence>
<keyword evidence="10" id="KW-0067">ATP-binding</keyword>
<dbReference type="Proteomes" id="UP000634011">
    <property type="component" value="Unassembled WGS sequence"/>
</dbReference>
<dbReference type="FunFam" id="3.30.565.10:FF:000006">
    <property type="entry name" value="Sensor histidine kinase WalK"/>
    <property type="match status" value="1"/>
</dbReference>
<evidence type="ECO:0000256" key="5">
    <source>
        <dbReference type="ARBA" id="ARBA00022553"/>
    </source>
</evidence>
<keyword evidence="8" id="KW-0547">Nucleotide-binding</keyword>
<evidence type="ECO:0000256" key="4">
    <source>
        <dbReference type="ARBA" id="ARBA00022475"/>
    </source>
</evidence>
<evidence type="ECO:0000256" key="10">
    <source>
        <dbReference type="ARBA" id="ARBA00022840"/>
    </source>
</evidence>
<dbReference type="GO" id="GO:0000155">
    <property type="term" value="F:phosphorelay sensor kinase activity"/>
    <property type="evidence" value="ECO:0007669"/>
    <property type="project" value="InterPro"/>
</dbReference>
<organism evidence="17 18">
    <name type="scientific">Undibacterium jejuense</name>
    <dbReference type="NCBI Taxonomy" id="1344949"/>
    <lineage>
        <taxon>Bacteria</taxon>
        <taxon>Pseudomonadati</taxon>
        <taxon>Pseudomonadota</taxon>
        <taxon>Betaproteobacteria</taxon>
        <taxon>Burkholderiales</taxon>
        <taxon>Oxalobacteraceae</taxon>
        <taxon>Undibacterium</taxon>
    </lineage>
</organism>
<dbReference type="PANTHER" id="PTHR43047:SF72">
    <property type="entry name" value="OSMOSENSING HISTIDINE PROTEIN KINASE SLN1"/>
    <property type="match status" value="1"/>
</dbReference>
<dbReference type="PROSITE" id="PS50109">
    <property type="entry name" value="HIS_KIN"/>
    <property type="match status" value="1"/>
</dbReference>
<dbReference type="CDD" id="cd00082">
    <property type="entry name" value="HisKA"/>
    <property type="match status" value="1"/>
</dbReference>
<evidence type="ECO:0000256" key="12">
    <source>
        <dbReference type="ARBA" id="ARBA00023012"/>
    </source>
</evidence>
<dbReference type="GO" id="GO:0009927">
    <property type="term" value="F:histidine phosphotransfer kinase activity"/>
    <property type="evidence" value="ECO:0007669"/>
    <property type="project" value="TreeGrafter"/>
</dbReference>
<dbReference type="CDD" id="cd12915">
    <property type="entry name" value="PDC2_DGC_like"/>
    <property type="match status" value="1"/>
</dbReference>
<dbReference type="InterPro" id="IPR003594">
    <property type="entry name" value="HATPase_dom"/>
</dbReference>
<evidence type="ECO:0000256" key="1">
    <source>
        <dbReference type="ARBA" id="ARBA00000085"/>
    </source>
</evidence>
<dbReference type="Gene3D" id="3.30.450.20">
    <property type="entry name" value="PAS domain"/>
    <property type="match status" value="3"/>
</dbReference>
<dbReference type="PRINTS" id="PR00344">
    <property type="entry name" value="BCTRLSENSOR"/>
</dbReference>
<dbReference type="InterPro" id="IPR000014">
    <property type="entry name" value="PAS"/>
</dbReference>
<dbReference type="Pfam" id="PF02518">
    <property type="entry name" value="HATPase_c"/>
    <property type="match status" value="1"/>
</dbReference>